<evidence type="ECO:0000313" key="1">
    <source>
        <dbReference type="EMBL" id="EKC78143.1"/>
    </source>
</evidence>
<protein>
    <submittedName>
        <fullName evidence="1">Uncharacterized protein</fullName>
    </submittedName>
</protein>
<name>K1U7F4_9ZZZZ</name>
<comment type="caution">
    <text evidence="1">The sequence shown here is derived from an EMBL/GenBank/DDBJ whole genome shotgun (WGS) entry which is preliminary data.</text>
</comment>
<gene>
    <name evidence="1" type="ORF">OBE_00013</name>
</gene>
<accession>K1U7F4</accession>
<proteinExistence type="predicted"/>
<dbReference type="AlphaFoldDB" id="K1U7F4"/>
<dbReference type="EMBL" id="AJWZ01000009">
    <property type="protein sequence ID" value="EKC78143.1"/>
    <property type="molecule type" value="Genomic_DNA"/>
</dbReference>
<sequence length="192" mass="21448">MLATFALAGCSDDPTYTPGSEEDPDNYGVYFPTQTAPTEVEVDPSEKAEVTYKVRRTKLTEAITVPVVITTSEEGIFEIDPIVFGPGESETEFKVTFDKAVEGTTYTCDIRIEDPHYISLYGPKDTGLSFSVIRAGWELVTSEDGSATKGKWRDEVISNLYSLNTSGFNPYPEIEMEIYQRTDIPGYYRMKV</sequence>
<organism evidence="1">
    <name type="scientific">human gut metagenome</name>
    <dbReference type="NCBI Taxonomy" id="408170"/>
    <lineage>
        <taxon>unclassified sequences</taxon>
        <taxon>metagenomes</taxon>
        <taxon>organismal metagenomes</taxon>
    </lineage>
</organism>
<reference evidence="1" key="1">
    <citation type="journal article" date="2013" name="Environ. Microbiol.">
        <title>Microbiota from the distal guts of lean and obese adolescents exhibit partial functional redundancy besides clear differences in community structure.</title>
        <authorList>
            <person name="Ferrer M."/>
            <person name="Ruiz A."/>
            <person name="Lanza F."/>
            <person name="Haange S.B."/>
            <person name="Oberbach A."/>
            <person name="Till H."/>
            <person name="Bargiela R."/>
            <person name="Campoy C."/>
            <person name="Segura M.T."/>
            <person name="Richter M."/>
            <person name="von Bergen M."/>
            <person name="Seifert J."/>
            <person name="Suarez A."/>
        </authorList>
    </citation>
    <scope>NUCLEOTIDE SEQUENCE</scope>
</reference>